<evidence type="ECO:0000313" key="2">
    <source>
        <dbReference type="EMBL" id="KAK8030079.1"/>
    </source>
</evidence>
<comment type="caution">
    <text evidence="2">The sequence shown here is derived from an EMBL/GenBank/DDBJ whole genome shotgun (WGS) entry which is preliminary data.</text>
</comment>
<protein>
    <submittedName>
        <fullName evidence="2">Uncharacterized protein</fullName>
    </submittedName>
</protein>
<evidence type="ECO:0000313" key="3">
    <source>
        <dbReference type="Proteomes" id="UP001444661"/>
    </source>
</evidence>
<gene>
    <name evidence="2" type="ORF">PG993_011370</name>
</gene>
<proteinExistence type="predicted"/>
<dbReference type="Proteomes" id="UP001444661">
    <property type="component" value="Unassembled WGS sequence"/>
</dbReference>
<feature type="compositionally biased region" description="Basic and acidic residues" evidence="1">
    <location>
        <begin position="86"/>
        <end position="95"/>
    </location>
</feature>
<reference evidence="2 3" key="1">
    <citation type="submission" date="2023-01" db="EMBL/GenBank/DDBJ databases">
        <title>Analysis of 21 Apiospora genomes using comparative genomics revels a genus with tremendous synthesis potential of carbohydrate active enzymes and secondary metabolites.</title>
        <authorList>
            <person name="Sorensen T."/>
        </authorList>
    </citation>
    <scope>NUCLEOTIDE SEQUENCE [LARGE SCALE GENOMIC DNA]</scope>
    <source>
        <strain evidence="2 3">CBS 33761</strain>
    </source>
</reference>
<sequence length="95" mass="10725">MASGITLVSVVWCQIIRHFDIVVSCRVYFNCVHLLQAKGKKPDDGSMSDPMQRYLSGSPKDDPWNALHMEAKPKASKTTKNKTNGPKKEQYDNKD</sequence>
<evidence type="ECO:0000256" key="1">
    <source>
        <dbReference type="SAM" id="MobiDB-lite"/>
    </source>
</evidence>
<name>A0ABR1SE17_9PEZI</name>
<keyword evidence="3" id="KW-1185">Reference proteome</keyword>
<accession>A0ABR1SE17</accession>
<feature type="region of interest" description="Disordered" evidence="1">
    <location>
        <begin position="38"/>
        <end position="95"/>
    </location>
</feature>
<dbReference type="EMBL" id="JAQQWK010000010">
    <property type="protein sequence ID" value="KAK8030079.1"/>
    <property type="molecule type" value="Genomic_DNA"/>
</dbReference>
<organism evidence="2 3">
    <name type="scientific">Apiospora rasikravindrae</name>
    <dbReference type="NCBI Taxonomy" id="990691"/>
    <lineage>
        <taxon>Eukaryota</taxon>
        <taxon>Fungi</taxon>
        <taxon>Dikarya</taxon>
        <taxon>Ascomycota</taxon>
        <taxon>Pezizomycotina</taxon>
        <taxon>Sordariomycetes</taxon>
        <taxon>Xylariomycetidae</taxon>
        <taxon>Amphisphaeriales</taxon>
        <taxon>Apiosporaceae</taxon>
        <taxon>Apiospora</taxon>
    </lineage>
</organism>
<feature type="compositionally biased region" description="Basic and acidic residues" evidence="1">
    <location>
        <begin position="59"/>
        <end position="73"/>
    </location>
</feature>